<dbReference type="OrthoDB" id="407154at2759"/>
<dbReference type="EMBL" id="CAJNJA010027138">
    <property type="protein sequence ID" value="CAE7570604.1"/>
    <property type="molecule type" value="Genomic_DNA"/>
</dbReference>
<sequence length="114" mass="12954">AVPTFKDELPIKPAAFGSCGWVMASMQPSQDDRYWDAFQGSWYRLADNRCVGEISGNSMIWHVQWNMPEAVSPLEHLNDDVVMNEVDGNILTGRVRREGQVTILWSDGDVWLLK</sequence>
<name>A0A812UMM0_9DINO</name>
<keyword evidence="2" id="KW-1185">Reference proteome</keyword>
<feature type="non-terminal residue" evidence="1">
    <location>
        <position position="1"/>
    </location>
</feature>
<evidence type="ECO:0000313" key="1">
    <source>
        <dbReference type="EMBL" id="CAE7570604.1"/>
    </source>
</evidence>
<evidence type="ECO:0000313" key="2">
    <source>
        <dbReference type="Proteomes" id="UP000601435"/>
    </source>
</evidence>
<reference evidence="1" key="1">
    <citation type="submission" date="2021-02" db="EMBL/GenBank/DDBJ databases">
        <authorList>
            <person name="Dougan E. K."/>
            <person name="Rhodes N."/>
            <person name="Thang M."/>
            <person name="Chan C."/>
        </authorList>
    </citation>
    <scope>NUCLEOTIDE SEQUENCE</scope>
</reference>
<accession>A0A812UMM0</accession>
<proteinExistence type="predicted"/>
<protein>
    <submittedName>
        <fullName evidence="1">APX1 protein</fullName>
    </submittedName>
</protein>
<gene>
    <name evidence="1" type="primary">APX1</name>
    <name evidence="1" type="ORF">SNEC2469_LOCUS16636</name>
</gene>
<organism evidence="1 2">
    <name type="scientific">Symbiodinium necroappetens</name>
    <dbReference type="NCBI Taxonomy" id="1628268"/>
    <lineage>
        <taxon>Eukaryota</taxon>
        <taxon>Sar</taxon>
        <taxon>Alveolata</taxon>
        <taxon>Dinophyceae</taxon>
        <taxon>Suessiales</taxon>
        <taxon>Symbiodiniaceae</taxon>
        <taxon>Symbiodinium</taxon>
    </lineage>
</organism>
<dbReference type="Proteomes" id="UP000601435">
    <property type="component" value="Unassembled WGS sequence"/>
</dbReference>
<comment type="caution">
    <text evidence="1">The sequence shown here is derived from an EMBL/GenBank/DDBJ whole genome shotgun (WGS) entry which is preliminary data.</text>
</comment>
<dbReference type="AlphaFoldDB" id="A0A812UMM0"/>